<organism evidence="2 3">
    <name type="scientific">Brytella acorum</name>
    <dbReference type="NCBI Taxonomy" id="2959299"/>
    <lineage>
        <taxon>Bacteria</taxon>
        <taxon>Pseudomonadati</taxon>
        <taxon>Pseudomonadota</taxon>
        <taxon>Alphaproteobacteria</taxon>
        <taxon>Acetobacterales</taxon>
        <taxon>Acetobacteraceae</taxon>
        <taxon>Brytella</taxon>
    </lineage>
</organism>
<dbReference type="Gene3D" id="3.40.47.10">
    <property type="match status" value="1"/>
</dbReference>
<dbReference type="Proteomes" id="UP001176960">
    <property type="component" value="Unassembled WGS sequence"/>
</dbReference>
<accession>A0AA35UYN8</accession>
<dbReference type="RefSeq" id="WP_289842216.1">
    <property type="nucleotide sequence ID" value="NZ_CATKSH010000031.1"/>
</dbReference>
<protein>
    <submittedName>
        <fullName evidence="2">Beta-ketoacyl synthase chain length factor</fullName>
    </submittedName>
</protein>
<proteinExistence type="predicted"/>
<sequence length="263" mass="27199">MMRIGVRGVTVRGPGLSGWAQALRVLRGEEDWVPGPVHLPPPDCLPPNERRRSGAVTRLALLLADEACAQAGLAVSDVRGVFASSNGDGAGMDDILASLSVPDGEVSPTRFHNSVHNAAAGYWTIGHGAITPVVALGCFDWSFGHGLLKAAAECLVERKPVVLVAYDAPIPGPIGRVRVTKDIFGCALVLDAEDAASGLAVLDMSCGVGPGEPEAERQGVYGLIDGNPAAKALPLLAALARGQNRRVALDGASGHLSIEVRPC</sequence>
<dbReference type="EMBL" id="CATKSH010000031">
    <property type="protein sequence ID" value="CAI9122034.1"/>
    <property type="molecule type" value="Genomic_DNA"/>
</dbReference>
<feature type="domain" description="Beta-ketoacyl synthase-like N-terminal" evidence="1">
    <location>
        <begin position="38"/>
        <end position="180"/>
    </location>
</feature>
<keyword evidence="3" id="KW-1185">Reference proteome</keyword>
<dbReference type="InterPro" id="IPR016039">
    <property type="entry name" value="Thiolase-like"/>
</dbReference>
<dbReference type="Pfam" id="PF13723">
    <property type="entry name" value="Ketoacyl-synt_2"/>
    <property type="match status" value="1"/>
</dbReference>
<evidence type="ECO:0000313" key="3">
    <source>
        <dbReference type="Proteomes" id="UP001176960"/>
    </source>
</evidence>
<reference evidence="2" key="1">
    <citation type="submission" date="2023-03" db="EMBL/GenBank/DDBJ databases">
        <authorList>
            <person name="Cleenwerck I."/>
        </authorList>
    </citation>
    <scope>NUCLEOTIDE SEQUENCE</scope>
    <source>
        <strain evidence="2">LMG 32879</strain>
    </source>
</reference>
<comment type="caution">
    <text evidence="2">The sequence shown here is derived from an EMBL/GenBank/DDBJ whole genome shotgun (WGS) entry which is preliminary data.</text>
</comment>
<name>A0AA35UYN8_9PROT</name>
<dbReference type="GO" id="GO:0016746">
    <property type="term" value="F:acyltransferase activity"/>
    <property type="evidence" value="ECO:0007669"/>
    <property type="project" value="InterPro"/>
</dbReference>
<evidence type="ECO:0000259" key="1">
    <source>
        <dbReference type="Pfam" id="PF13723"/>
    </source>
</evidence>
<dbReference type="SUPFAM" id="SSF53901">
    <property type="entry name" value="Thiolase-like"/>
    <property type="match status" value="1"/>
</dbReference>
<gene>
    <name evidence="2" type="ORF">LMG32879_002890</name>
</gene>
<evidence type="ECO:0000313" key="2">
    <source>
        <dbReference type="EMBL" id="CAI9122034.1"/>
    </source>
</evidence>
<dbReference type="InterPro" id="IPR014030">
    <property type="entry name" value="Ketoacyl_synth_N"/>
</dbReference>
<dbReference type="AlphaFoldDB" id="A0AA35UYN8"/>